<name>A0ACC0JWN5_CHOFU</name>
<proteinExistence type="predicted"/>
<organism evidence="1 2">
    <name type="scientific">Choristoneura fumiferana</name>
    <name type="common">Spruce budworm moth</name>
    <name type="synonym">Archips fumiferana</name>
    <dbReference type="NCBI Taxonomy" id="7141"/>
    <lineage>
        <taxon>Eukaryota</taxon>
        <taxon>Metazoa</taxon>
        <taxon>Ecdysozoa</taxon>
        <taxon>Arthropoda</taxon>
        <taxon>Hexapoda</taxon>
        <taxon>Insecta</taxon>
        <taxon>Pterygota</taxon>
        <taxon>Neoptera</taxon>
        <taxon>Endopterygota</taxon>
        <taxon>Lepidoptera</taxon>
        <taxon>Glossata</taxon>
        <taxon>Ditrysia</taxon>
        <taxon>Tortricoidea</taxon>
        <taxon>Tortricidae</taxon>
        <taxon>Tortricinae</taxon>
        <taxon>Choristoneura</taxon>
    </lineage>
</organism>
<evidence type="ECO:0000313" key="2">
    <source>
        <dbReference type="Proteomes" id="UP001064048"/>
    </source>
</evidence>
<comment type="caution">
    <text evidence="1">The sequence shown here is derived from an EMBL/GenBank/DDBJ whole genome shotgun (WGS) entry which is preliminary data.</text>
</comment>
<protein>
    <submittedName>
        <fullName evidence="1">Uncharacterized protein</fullName>
    </submittedName>
</protein>
<reference evidence="1 2" key="1">
    <citation type="journal article" date="2022" name="Genome Biol. Evol.">
        <title>The Spruce Budworm Genome: Reconstructing the Evolutionary History of Antifreeze Proteins.</title>
        <authorList>
            <person name="Beliveau C."/>
            <person name="Gagne P."/>
            <person name="Picq S."/>
            <person name="Vernygora O."/>
            <person name="Keeling C.I."/>
            <person name="Pinkney K."/>
            <person name="Doucet D."/>
            <person name="Wen F."/>
            <person name="Johnston J.S."/>
            <person name="Maaroufi H."/>
            <person name="Boyle B."/>
            <person name="Laroche J."/>
            <person name="Dewar K."/>
            <person name="Juretic N."/>
            <person name="Blackburn G."/>
            <person name="Nisole A."/>
            <person name="Brunet B."/>
            <person name="Brandao M."/>
            <person name="Lumley L."/>
            <person name="Duan J."/>
            <person name="Quan G."/>
            <person name="Lucarotti C.J."/>
            <person name="Roe A.D."/>
            <person name="Sperling F.A.H."/>
            <person name="Levesque R.C."/>
            <person name="Cusson M."/>
        </authorList>
    </citation>
    <scope>NUCLEOTIDE SEQUENCE [LARGE SCALE GENOMIC DNA]</scope>
    <source>
        <strain evidence="1">Glfc:IPQL:Cfum</strain>
    </source>
</reference>
<accession>A0ACC0JWN5</accession>
<keyword evidence="2" id="KW-1185">Reference proteome</keyword>
<evidence type="ECO:0000313" key="1">
    <source>
        <dbReference type="EMBL" id="KAI8428402.1"/>
    </source>
</evidence>
<dbReference type="Proteomes" id="UP001064048">
    <property type="component" value="Chromosome 12"/>
</dbReference>
<dbReference type="EMBL" id="CM046112">
    <property type="protein sequence ID" value="KAI8428402.1"/>
    <property type="molecule type" value="Genomic_DNA"/>
</dbReference>
<sequence length="728" mass="79759">MMLCCRRAPQVNRNKGGSVGRARALCGGGGSARGEGEGGRRGYKAAARARAADNMLRRDSRDRAPLDKVPHGRGGGGARVAVHVLDAARQMAIERGASAEVAPTPAPAVPARPASPAPVAPAAPVRFITLNHGEHLDSTLYRCVPPPPPPPSPRGPRPTARCNNWCPRVCRFEKGTRVQFVPGPSLLGRKVFVYTNYVVPDSRECAPPRPAPDPAPAPRRPQLNACRVAVAEDEAAEVSEFLRVGPGGRQRLSVPALACHTVLAKCLGPLHRWEAVLRVSKEAGYNMIHFTPIQELGGSGSSYSLADQLRLNPAFGADASFADVSNLVGKLRGEWGVASICDVVLNHTANESPWLAEHPEATYNCGNCPRLRPAALLDAALARLTRDAARGHLLPRGIPDRLRLHELFTCDVPDLLQQFYNMARNKVPPVQSAGAAGDAGELSLRPDPLWRRLRASVDMERALQLYNVYHADCYDEETRLKRCCDHLRRRLEHLNAAARDDLDGHLRAAVDNCVAGMRYFRLQEDGPKIEEVSEKNPLVPRYFTGCGSAATAADAERLVYGEDGRFVMAHNGWVMDADPLLDFAAAGHVYLRRELIAWGDSVKLRYGARPEDSPWLWAHMREYVELTAELFDGLRLDNCHSTPLHVAEYLMDCARNIKPDLFVAAELFTNSDSVDNIFVNRLGISALIRGPYSEHAFSLGDVLSHDLGSRRHEICASRAMSPDSRLRH</sequence>
<gene>
    <name evidence="1" type="ORF">MSG28_007227</name>
</gene>